<dbReference type="Proteomes" id="UP000199051">
    <property type="component" value="Unassembled WGS sequence"/>
</dbReference>
<dbReference type="EMBL" id="FOGI01000014">
    <property type="protein sequence ID" value="SES44309.1"/>
    <property type="molecule type" value="Genomic_DNA"/>
</dbReference>
<dbReference type="InterPro" id="IPR023393">
    <property type="entry name" value="START-like_dom_sf"/>
</dbReference>
<proteinExistence type="predicted"/>
<dbReference type="Gene3D" id="3.30.530.20">
    <property type="match status" value="1"/>
</dbReference>
<reference evidence="2" key="1">
    <citation type="submission" date="2016-10" db="EMBL/GenBank/DDBJ databases">
        <authorList>
            <person name="Varghese N."/>
            <person name="Submissions S."/>
        </authorList>
    </citation>
    <scope>NUCLEOTIDE SEQUENCE [LARGE SCALE GENOMIC DNA]</scope>
    <source>
        <strain evidence="2">DSM 44260</strain>
    </source>
</reference>
<dbReference type="InterPro" id="IPR019587">
    <property type="entry name" value="Polyketide_cyclase/dehydratase"/>
</dbReference>
<accession>A0A1H9XE25</accession>
<dbReference type="STRING" id="155974.SAMN04487818_114132"/>
<dbReference type="Pfam" id="PF10604">
    <property type="entry name" value="Polyketide_cyc2"/>
    <property type="match status" value="1"/>
</dbReference>
<dbReference type="SUPFAM" id="SSF55961">
    <property type="entry name" value="Bet v1-like"/>
    <property type="match status" value="1"/>
</dbReference>
<sequence>MIRVVERVDVAAPAAVTWAAMTDWANQGDWMLGTEVRVTSGDGRGVGSTLAAFTGIARVGFTDHMEITEWRPPVRCGVRHTGWLVRGTGVFEVVDRGALGSTFVWSEELRLPRLLWAPVSPLFRAGLRASLRRFAAFAQARA</sequence>
<protein>
    <submittedName>
        <fullName evidence="1">Polyketide cyclase / dehydrase and lipid transport</fullName>
    </submittedName>
</protein>
<dbReference type="RefSeq" id="WP_092785449.1">
    <property type="nucleotide sequence ID" value="NZ_FOGI01000014.1"/>
</dbReference>
<dbReference type="AlphaFoldDB" id="A0A1H9XE25"/>
<name>A0A1H9XE25_9PSEU</name>
<evidence type="ECO:0000313" key="1">
    <source>
        <dbReference type="EMBL" id="SES44309.1"/>
    </source>
</evidence>
<keyword evidence="2" id="KW-1185">Reference proteome</keyword>
<gene>
    <name evidence="1" type="ORF">SAMN04487818_114132</name>
</gene>
<organism evidence="1 2">
    <name type="scientific">Actinokineospora terrae</name>
    <dbReference type="NCBI Taxonomy" id="155974"/>
    <lineage>
        <taxon>Bacteria</taxon>
        <taxon>Bacillati</taxon>
        <taxon>Actinomycetota</taxon>
        <taxon>Actinomycetes</taxon>
        <taxon>Pseudonocardiales</taxon>
        <taxon>Pseudonocardiaceae</taxon>
        <taxon>Actinokineospora</taxon>
    </lineage>
</organism>
<evidence type="ECO:0000313" key="2">
    <source>
        <dbReference type="Proteomes" id="UP000199051"/>
    </source>
</evidence>